<reference evidence="1 2" key="1">
    <citation type="journal article" date="2014" name="Int. J. Syst. Evol. Microbiol.">
        <title>Complete genome sequence of Corynebacterium casei LMG S-19264T (=DSM 44701T), isolated from a smear-ripened cheese.</title>
        <authorList>
            <consortium name="US DOE Joint Genome Institute (JGI-PGF)"/>
            <person name="Walter F."/>
            <person name="Albersmeier A."/>
            <person name="Kalinowski J."/>
            <person name="Ruckert C."/>
        </authorList>
    </citation>
    <scope>NUCLEOTIDE SEQUENCE [LARGE SCALE GENOMIC DNA]</scope>
    <source>
        <strain evidence="1 2">NBRC 110095</strain>
    </source>
</reference>
<dbReference type="AlphaFoldDB" id="A0AA37T5A8"/>
<gene>
    <name evidence="1" type="ORF">GCM10007877_32670</name>
</gene>
<dbReference type="SUPFAM" id="SSF55961">
    <property type="entry name" value="Bet v1-like"/>
    <property type="match status" value="1"/>
</dbReference>
<organism evidence="1 2">
    <name type="scientific">Marinibactrum halimedae</name>
    <dbReference type="NCBI Taxonomy" id="1444977"/>
    <lineage>
        <taxon>Bacteria</taxon>
        <taxon>Pseudomonadati</taxon>
        <taxon>Pseudomonadota</taxon>
        <taxon>Gammaproteobacteria</taxon>
        <taxon>Cellvibrionales</taxon>
        <taxon>Cellvibrionaceae</taxon>
        <taxon>Marinibactrum</taxon>
    </lineage>
</organism>
<dbReference type="Gene3D" id="3.30.530.20">
    <property type="match status" value="1"/>
</dbReference>
<keyword evidence="2" id="KW-1185">Reference proteome</keyword>
<dbReference type="EMBL" id="BSPD01000080">
    <property type="protein sequence ID" value="GLS27548.1"/>
    <property type="molecule type" value="Genomic_DNA"/>
</dbReference>
<evidence type="ECO:0008006" key="3">
    <source>
        <dbReference type="Google" id="ProtNLM"/>
    </source>
</evidence>
<protein>
    <recommendedName>
        <fullName evidence="3">SRPBCC domain-containing protein</fullName>
    </recommendedName>
</protein>
<dbReference type="RefSeq" id="WP_232593977.1">
    <property type="nucleotide sequence ID" value="NZ_BSPD01000080.1"/>
</dbReference>
<name>A0AA37T5A8_9GAMM</name>
<dbReference type="PROSITE" id="PS51257">
    <property type="entry name" value="PROKAR_LIPOPROTEIN"/>
    <property type="match status" value="1"/>
</dbReference>
<dbReference type="InterPro" id="IPR019587">
    <property type="entry name" value="Polyketide_cyclase/dehydratase"/>
</dbReference>
<evidence type="ECO:0000313" key="1">
    <source>
        <dbReference type="EMBL" id="GLS27548.1"/>
    </source>
</evidence>
<dbReference type="InterPro" id="IPR023393">
    <property type="entry name" value="START-like_dom_sf"/>
</dbReference>
<dbReference type="Proteomes" id="UP001156870">
    <property type="component" value="Unassembled WGS sequence"/>
</dbReference>
<dbReference type="CDD" id="cd07822">
    <property type="entry name" value="SRPBCC_4"/>
    <property type="match status" value="1"/>
</dbReference>
<evidence type="ECO:0000313" key="2">
    <source>
        <dbReference type="Proteomes" id="UP001156870"/>
    </source>
</evidence>
<accession>A0AA37T5A8</accession>
<sequence>MKKIILGLISLGLISCASVNNEIVIEASPNEVWEVLTNTSAYAEWNPVILDPQGTFIEGGKVVMQFKEPSGKQYEIKAKVKQVVPEKLLNQYGGTWGIITFDHSYTLEQVPEGTKVTIHEDYKGLYVPFWDHSQMEVSYAKVNEALKKRVLFLKNDKS</sequence>
<comment type="caution">
    <text evidence="1">The sequence shown here is derived from an EMBL/GenBank/DDBJ whole genome shotgun (WGS) entry which is preliminary data.</text>
</comment>
<dbReference type="Pfam" id="PF10604">
    <property type="entry name" value="Polyketide_cyc2"/>
    <property type="match status" value="1"/>
</dbReference>
<proteinExistence type="predicted"/>